<evidence type="ECO:0000256" key="4">
    <source>
        <dbReference type="ARBA" id="ARBA00023277"/>
    </source>
</evidence>
<keyword evidence="3" id="KW-0146">Chitin degradation</keyword>
<dbReference type="SMART" id="SM00636">
    <property type="entry name" value="Glyco_18"/>
    <property type="match status" value="1"/>
</dbReference>
<evidence type="ECO:0000256" key="5">
    <source>
        <dbReference type="ARBA" id="ARBA00023295"/>
    </source>
</evidence>
<accession>A0A137PG96</accession>
<feature type="non-terminal residue" evidence="10">
    <location>
        <position position="1"/>
    </location>
</feature>
<dbReference type="GO" id="GO:0008061">
    <property type="term" value="F:chitin binding"/>
    <property type="evidence" value="ECO:0007669"/>
    <property type="project" value="InterPro"/>
</dbReference>
<evidence type="ECO:0000256" key="3">
    <source>
        <dbReference type="ARBA" id="ARBA00023024"/>
    </source>
</evidence>
<dbReference type="InterPro" id="IPR001223">
    <property type="entry name" value="Glyco_hydro18_cat"/>
</dbReference>
<comment type="similarity">
    <text evidence="8">Belongs to the glycosyl hydrolase 18 family.</text>
</comment>
<dbReference type="GO" id="GO:0006032">
    <property type="term" value="P:chitin catabolic process"/>
    <property type="evidence" value="ECO:0007669"/>
    <property type="project" value="UniProtKB-KW"/>
</dbReference>
<evidence type="ECO:0000313" key="10">
    <source>
        <dbReference type="EMBL" id="KXN73961.1"/>
    </source>
</evidence>
<evidence type="ECO:0000313" key="11">
    <source>
        <dbReference type="Proteomes" id="UP000070444"/>
    </source>
</evidence>
<dbReference type="InterPro" id="IPR017853">
    <property type="entry name" value="GH"/>
</dbReference>
<evidence type="ECO:0000256" key="8">
    <source>
        <dbReference type="RuleBase" id="RU004453"/>
    </source>
</evidence>
<comment type="catalytic activity">
    <reaction evidence="1">
        <text>Random endo-hydrolysis of N-acetyl-beta-D-glucosaminide (1-&gt;4)-beta-linkages in chitin and chitodextrins.</text>
        <dbReference type="EC" id="3.2.1.14"/>
    </reaction>
</comment>
<dbReference type="OMA" id="CFFSLRN"/>
<evidence type="ECO:0000256" key="2">
    <source>
        <dbReference type="ARBA" id="ARBA00022801"/>
    </source>
</evidence>
<feature type="domain" description="GH18" evidence="9">
    <location>
        <begin position="1"/>
        <end position="281"/>
    </location>
</feature>
<dbReference type="GO" id="GO:0005576">
    <property type="term" value="C:extracellular region"/>
    <property type="evidence" value="ECO:0007669"/>
    <property type="project" value="TreeGrafter"/>
</dbReference>
<dbReference type="GO" id="GO:0000272">
    <property type="term" value="P:polysaccharide catabolic process"/>
    <property type="evidence" value="ECO:0007669"/>
    <property type="project" value="UniProtKB-KW"/>
</dbReference>
<dbReference type="SUPFAM" id="SSF51445">
    <property type="entry name" value="(Trans)glycosidases"/>
    <property type="match status" value="1"/>
</dbReference>
<feature type="non-terminal residue" evidence="10">
    <location>
        <position position="281"/>
    </location>
</feature>
<organism evidence="10 11">
    <name type="scientific">Conidiobolus coronatus (strain ATCC 28846 / CBS 209.66 / NRRL 28638)</name>
    <name type="common">Delacroixia coronata</name>
    <dbReference type="NCBI Taxonomy" id="796925"/>
    <lineage>
        <taxon>Eukaryota</taxon>
        <taxon>Fungi</taxon>
        <taxon>Fungi incertae sedis</taxon>
        <taxon>Zoopagomycota</taxon>
        <taxon>Entomophthoromycotina</taxon>
        <taxon>Entomophthoromycetes</taxon>
        <taxon>Entomophthorales</taxon>
        <taxon>Ancylistaceae</taxon>
        <taxon>Conidiobolus</taxon>
    </lineage>
</organism>
<dbReference type="STRING" id="796925.A0A137PG96"/>
<dbReference type="Proteomes" id="UP000070444">
    <property type="component" value="Unassembled WGS sequence"/>
</dbReference>
<keyword evidence="6" id="KW-0624">Polysaccharide degradation</keyword>
<evidence type="ECO:0000256" key="1">
    <source>
        <dbReference type="ARBA" id="ARBA00000822"/>
    </source>
</evidence>
<keyword evidence="2 7" id="KW-0378">Hydrolase</keyword>
<keyword evidence="4" id="KW-0119">Carbohydrate metabolism</keyword>
<sequence>PWGKTEPSAINYSALTHINYGFGTLHQKNSPANITIDQYYDGARIKELKKYGSQNNVKVLMSIGGWTGSQTFSIVAKDSGLINQFVQNALYFVRKDGYDLDGIDIDWEYPVCQGSDNNAKDPNDSSNYLNLLKALRAALDKEFGAGNKLITAAVRVQPFFDPSCNPMSDVSAFAQFFDFINIMAYDIMGPWSSTTGPNAPHNADPKNSNTYSFTQSIQSWTKAGFPANKLVGGLAFYGHSMTATVDMTADPSNIYVSKSSAIPKGDEFDACEANAINNEGA</sequence>
<dbReference type="PROSITE" id="PS51910">
    <property type="entry name" value="GH18_2"/>
    <property type="match status" value="1"/>
</dbReference>
<evidence type="ECO:0000256" key="7">
    <source>
        <dbReference type="RuleBase" id="RU000489"/>
    </source>
</evidence>
<dbReference type="Gene3D" id="3.20.20.80">
    <property type="entry name" value="Glycosidases"/>
    <property type="match status" value="1"/>
</dbReference>
<dbReference type="InterPro" id="IPR011583">
    <property type="entry name" value="Chitinase_II/V-like_cat"/>
</dbReference>
<dbReference type="InterPro" id="IPR050314">
    <property type="entry name" value="Glycosyl_Hydrlase_18"/>
</dbReference>
<protein>
    <submittedName>
        <fullName evidence="10">Glycoside hydrolase family 18 protein</fullName>
    </submittedName>
</protein>
<reference evidence="10 11" key="1">
    <citation type="journal article" date="2015" name="Genome Biol. Evol.">
        <title>Phylogenomic analyses indicate that early fungi evolved digesting cell walls of algal ancestors of land plants.</title>
        <authorList>
            <person name="Chang Y."/>
            <person name="Wang S."/>
            <person name="Sekimoto S."/>
            <person name="Aerts A.L."/>
            <person name="Choi C."/>
            <person name="Clum A."/>
            <person name="LaButti K.M."/>
            <person name="Lindquist E.A."/>
            <person name="Yee Ngan C."/>
            <person name="Ohm R.A."/>
            <person name="Salamov A.A."/>
            <person name="Grigoriev I.V."/>
            <person name="Spatafora J.W."/>
            <person name="Berbee M.L."/>
        </authorList>
    </citation>
    <scope>NUCLEOTIDE SEQUENCE [LARGE SCALE GENOMIC DNA]</scope>
    <source>
        <strain evidence="10 11">NRRL 28638</strain>
    </source>
</reference>
<dbReference type="PANTHER" id="PTHR11177">
    <property type="entry name" value="CHITINASE"/>
    <property type="match status" value="1"/>
</dbReference>
<gene>
    <name evidence="10" type="ORF">CONCODRAFT_30773</name>
</gene>
<dbReference type="InterPro" id="IPR001579">
    <property type="entry name" value="Glyco_hydro_18_chit_AS"/>
</dbReference>
<dbReference type="PANTHER" id="PTHR11177:SF392">
    <property type="entry name" value="HAP41P"/>
    <property type="match status" value="1"/>
</dbReference>
<evidence type="ECO:0000259" key="9">
    <source>
        <dbReference type="PROSITE" id="PS51910"/>
    </source>
</evidence>
<dbReference type="PROSITE" id="PS01095">
    <property type="entry name" value="GH18_1"/>
    <property type="match status" value="1"/>
</dbReference>
<keyword evidence="11" id="KW-1185">Reference proteome</keyword>
<evidence type="ECO:0000256" key="6">
    <source>
        <dbReference type="ARBA" id="ARBA00023326"/>
    </source>
</evidence>
<dbReference type="OrthoDB" id="76388at2759"/>
<name>A0A137PG96_CONC2</name>
<dbReference type="Pfam" id="PF00704">
    <property type="entry name" value="Glyco_hydro_18"/>
    <property type="match status" value="1"/>
</dbReference>
<proteinExistence type="inferred from homology"/>
<keyword evidence="5 7" id="KW-0326">Glycosidase</keyword>
<dbReference type="EMBL" id="KQ964429">
    <property type="protein sequence ID" value="KXN73961.1"/>
    <property type="molecule type" value="Genomic_DNA"/>
</dbReference>
<dbReference type="AlphaFoldDB" id="A0A137PG96"/>
<dbReference type="GO" id="GO:0008843">
    <property type="term" value="F:endochitinase activity"/>
    <property type="evidence" value="ECO:0007669"/>
    <property type="project" value="UniProtKB-EC"/>
</dbReference>